<dbReference type="AlphaFoldDB" id="A0A6F9DLH5"/>
<organism evidence="1">
    <name type="scientific">Phallusia mammillata</name>
    <dbReference type="NCBI Taxonomy" id="59560"/>
    <lineage>
        <taxon>Eukaryota</taxon>
        <taxon>Metazoa</taxon>
        <taxon>Chordata</taxon>
        <taxon>Tunicata</taxon>
        <taxon>Ascidiacea</taxon>
        <taxon>Phlebobranchia</taxon>
        <taxon>Ascidiidae</taxon>
        <taxon>Phallusia</taxon>
    </lineage>
</organism>
<dbReference type="InterPro" id="IPR044884">
    <property type="entry name" value="Ribosomal_mL55_sf"/>
</dbReference>
<dbReference type="GO" id="GO:0003735">
    <property type="term" value="F:structural constituent of ribosome"/>
    <property type="evidence" value="ECO:0007669"/>
    <property type="project" value="InterPro"/>
</dbReference>
<gene>
    <name evidence="1" type="primary">Mrpl55</name>
</gene>
<proteinExistence type="evidence at transcript level"/>
<name>A0A6F9DLH5_9ASCI</name>
<dbReference type="GO" id="GO:0006412">
    <property type="term" value="P:translation"/>
    <property type="evidence" value="ECO:0007669"/>
    <property type="project" value="TreeGrafter"/>
</dbReference>
<keyword evidence="1" id="KW-0687">Ribonucleoprotein</keyword>
<sequence>MSGLATSRMMTQNGKLLRHLCTVYRNSIALQHSSSNRCSFAVQQRPVYPRMYKTMVVLENGSTITVRLREPRKILKLPVDMSKLSEEERTNLWFQRKGRVKATEEVKLDSTFTSKQYSKFFKS</sequence>
<accession>A0A6F9DLH5</accession>
<dbReference type="InterPro" id="IPR018615">
    <property type="entry name" value="Ribosomal_mL55"/>
</dbReference>
<dbReference type="PANTHER" id="PTHR34095:SF1">
    <property type="entry name" value="LARGE RIBOSOMAL SUBUNIT PROTEIN ML55"/>
    <property type="match status" value="1"/>
</dbReference>
<dbReference type="GO" id="GO:0005762">
    <property type="term" value="C:mitochondrial large ribosomal subunit"/>
    <property type="evidence" value="ECO:0007669"/>
    <property type="project" value="InterPro"/>
</dbReference>
<protein>
    <submittedName>
        <fullName evidence="1">39S ribosomal protein L55, mitochondrial-like</fullName>
    </submittedName>
</protein>
<dbReference type="PANTHER" id="PTHR34095">
    <property type="entry name" value="39S RIBOSOMAL PROTEIN L55, MITOCHONDRIAL"/>
    <property type="match status" value="1"/>
</dbReference>
<dbReference type="Pfam" id="PF09776">
    <property type="entry name" value="Mitoc_L55"/>
    <property type="match status" value="1"/>
</dbReference>
<dbReference type="Gene3D" id="6.20.130.20">
    <property type="entry name" value="Mitochondrial ribosomal protein L55"/>
    <property type="match status" value="1"/>
</dbReference>
<dbReference type="EMBL" id="LR788127">
    <property type="protein sequence ID" value="CAB3263989.1"/>
    <property type="molecule type" value="mRNA"/>
</dbReference>
<keyword evidence="1" id="KW-0689">Ribosomal protein</keyword>
<reference evidence="1" key="1">
    <citation type="submission" date="2020-04" db="EMBL/GenBank/DDBJ databases">
        <authorList>
            <person name="Neveu A P."/>
        </authorList>
    </citation>
    <scope>NUCLEOTIDE SEQUENCE</scope>
    <source>
        <tissue evidence="1">Whole embryo</tissue>
    </source>
</reference>
<evidence type="ECO:0000313" key="1">
    <source>
        <dbReference type="EMBL" id="CAB3263989.1"/>
    </source>
</evidence>